<dbReference type="PIRSF" id="PIRSF005227">
    <property type="entry name" value="Asp_dh_NAD_syn"/>
    <property type="match status" value="1"/>
</dbReference>
<keyword evidence="4 6" id="KW-0560">Oxidoreductase</keyword>
<accession>A0ABT3BL71</accession>
<name>A0ABT3BL71_9RHOB</name>
<gene>
    <name evidence="6" type="primary">nadX</name>
    <name evidence="9" type="ORF">MUB52_23040</name>
</gene>
<dbReference type="NCBIfam" id="NF009828">
    <property type="entry name" value="PRK13303.1-3"/>
    <property type="match status" value="1"/>
</dbReference>
<dbReference type="InterPro" id="IPR020626">
    <property type="entry name" value="Asp_DH_prok"/>
</dbReference>
<dbReference type="RefSeq" id="WP_263846522.1">
    <property type="nucleotide sequence ID" value="NZ_JALIEB010000037.1"/>
</dbReference>
<protein>
    <recommendedName>
        <fullName evidence="6">L-aspartate dehydrogenase</fullName>
        <ecNumber evidence="6">1.4.1.21</ecNumber>
    </recommendedName>
</protein>
<dbReference type="NCBIfam" id="NF009829">
    <property type="entry name" value="PRK13303.1-4"/>
    <property type="match status" value="1"/>
</dbReference>
<evidence type="ECO:0000256" key="6">
    <source>
        <dbReference type="HAMAP-Rule" id="MF_01265"/>
    </source>
</evidence>
<dbReference type="InterPro" id="IPR005106">
    <property type="entry name" value="Asp/hSer_DH_NAD-bd"/>
</dbReference>
<dbReference type="Pfam" id="PF03447">
    <property type="entry name" value="NAD_binding_3"/>
    <property type="match status" value="1"/>
</dbReference>
<keyword evidence="5 6" id="KW-0520">NAD</keyword>
<dbReference type="Pfam" id="PF01958">
    <property type="entry name" value="Asp_DH_C"/>
    <property type="match status" value="1"/>
</dbReference>
<feature type="binding site" evidence="6">
    <location>
        <position position="126"/>
    </location>
    <ligand>
        <name>NAD(+)</name>
        <dbReference type="ChEBI" id="CHEBI:57540"/>
    </ligand>
</feature>
<evidence type="ECO:0000256" key="5">
    <source>
        <dbReference type="ARBA" id="ARBA00023027"/>
    </source>
</evidence>
<evidence type="ECO:0000313" key="10">
    <source>
        <dbReference type="Proteomes" id="UP001208690"/>
    </source>
</evidence>
<proteinExistence type="inferred from homology"/>
<comment type="pathway">
    <text evidence="6">Cofactor biosynthesis; NAD(+) biosynthesis; iminoaspartate from L-aspartate (dehydrogenase route): step 1/1.</text>
</comment>
<feature type="domain" description="Aspartate/homoserine dehydrogenase NAD-binding" evidence="8">
    <location>
        <begin position="7"/>
        <end position="123"/>
    </location>
</feature>
<dbReference type="PANTHER" id="PTHR31873:SF6">
    <property type="entry name" value="ASPARTATE DEHYDROGENASE DOMAIN-CONTAINING PROTEIN"/>
    <property type="match status" value="1"/>
</dbReference>
<evidence type="ECO:0000256" key="3">
    <source>
        <dbReference type="ARBA" id="ARBA00022857"/>
    </source>
</evidence>
<dbReference type="SUPFAM" id="SSF55347">
    <property type="entry name" value="Glyceraldehyde-3-phosphate dehydrogenase-like, C-terminal domain"/>
    <property type="match status" value="1"/>
</dbReference>
<organism evidence="9 10">
    <name type="scientific">Roseobacter sinensis</name>
    <dbReference type="NCBI Taxonomy" id="2931391"/>
    <lineage>
        <taxon>Bacteria</taxon>
        <taxon>Pseudomonadati</taxon>
        <taxon>Pseudomonadota</taxon>
        <taxon>Alphaproteobacteria</taxon>
        <taxon>Rhodobacterales</taxon>
        <taxon>Roseobacteraceae</taxon>
        <taxon>Roseobacter</taxon>
    </lineage>
</organism>
<dbReference type="Proteomes" id="UP001208690">
    <property type="component" value="Unassembled WGS sequence"/>
</dbReference>
<dbReference type="InterPro" id="IPR036291">
    <property type="entry name" value="NAD(P)-bd_dom_sf"/>
</dbReference>
<evidence type="ECO:0000256" key="1">
    <source>
        <dbReference type="ARBA" id="ARBA00008331"/>
    </source>
</evidence>
<comment type="catalytic activity">
    <reaction evidence="6">
        <text>L-aspartate + NAD(+) + H2O = oxaloacetate + NH4(+) + NADH + H(+)</text>
        <dbReference type="Rhea" id="RHEA:11788"/>
        <dbReference type="ChEBI" id="CHEBI:15377"/>
        <dbReference type="ChEBI" id="CHEBI:15378"/>
        <dbReference type="ChEBI" id="CHEBI:16452"/>
        <dbReference type="ChEBI" id="CHEBI:28938"/>
        <dbReference type="ChEBI" id="CHEBI:29991"/>
        <dbReference type="ChEBI" id="CHEBI:57540"/>
        <dbReference type="ChEBI" id="CHEBI:57945"/>
        <dbReference type="EC" id="1.4.1.21"/>
    </reaction>
</comment>
<reference evidence="9 10" key="1">
    <citation type="submission" date="2022-04" db="EMBL/GenBank/DDBJ databases">
        <title>Roseobacter sp. WL0113 is a bacterium isolated from neritic sediment.</title>
        <authorList>
            <person name="Wang L."/>
            <person name="He W."/>
            <person name="Zhang D.-F."/>
        </authorList>
    </citation>
    <scope>NUCLEOTIDE SEQUENCE [LARGE SCALE GENOMIC DNA]</scope>
    <source>
        <strain evidence="9 10">WL0113</strain>
    </source>
</reference>
<keyword evidence="10" id="KW-1185">Reference proteome</keyword>
<evidence type="ECO:0000256" key="4">
    <source>
        <dbReference type="ARBA" id="ARBA00023002"/>
    </source>
</evidence>
<evidence type="ECO:0000259" key="7">
    <source>
        <dbReference type="Pfam" id="PF01958"/>
    </source>
</evidence>
<evidence type="ECO:0000313" key="9">
    <source>
        <dbReference type="EMBL" id="MCV3274317.1"/>
    </source>
</evidence>
<comment type="function">
    <text evidence="6">Specifically catalyzes the NAD or NADP-dependent dehydrogenation of L-aspartate to iminoaspartate.</text>
</comment>
<dbReference type="InterPro" id="IPR002811">
    <property type="entry name" value="Asp_DH"/>
</dbReference>
<dbReference type="EMBL" id="JALIEB010000037">
    <property type="protein sequence ID" value="MCV3274317.1"/>
    <property type="molecule type" value="Genomic_DNA"/>
</dbReference>
<comment type="catalytic activity">
    <reaction evidence="6">
        <text>L-aspartate + NADP(+) + H2O = oxaloacetate + NH4(+) + NADPH + H(+)</text>
        <dbReference type="Rhea" id="RHEA:11784"/>
        <dbReference type="ChEBI" id="CHEBI:15377"/>
        <dbReference type="ChEBI" id="CHEBI:15378"/>
        <dbReference type="ChEBI" id="CHEBI:16452"/>
        <dbReference type="ChEBI" id="CHEBI:28938"/>
        <dbReference type="ChEBI" id="CHEBI:29991"/>
        <dbReference type="ChEBI" id="CHEBI:57783"/>
        <dbReference type="ChEBI" id="CHEBI:58349"/>
        <dbReference type="EC" id="1.4.1.21"/>
    </reaction>
</comment>
<dbReference type="PANTHER" id="PTHR31873">
    <property type="entry name" value="L-ASPARTATE DEHYDROGENASE-RELATED"/>
    <property type="match status" value="1"/>
</dbReference>
<keyword evidence="2 6" id="KW-0662">Pyridine nucleotide biosynthesis</keyword>
<evidence type="ECO:0000256" key="2">
    <source>
        <dbReference type="ARBA" id="ARBA00022642"/>
    </source>
</evidence>
<evidence type="ECO:0000259" key="8">
    <source>
        <dbReference type="Pfam" id="PF03447"/>
    </source>
</evidence>
<sequence length="269" mass="28229">MHLALIGYGSIARTVVAWLAKRPVEALTLLVRSGAIGPTLKDDALQRAAGAVQVTDDIATLIEAAPDLLVECAGQSSVADYAPLALRHGVDTVVVSVGALADDRVFRDLRSAAIEGGARLILPSGAIGGLDLLAALALAGEPEVFYRGTKPPAAWRGTAAEDHCDLAHLSRRQTFFDGSAREAARLYPKNANVAAALALACGSFDRTSVQLVADPDASGNSHSYEVRSEAGRFAVEIESAPVEGNAKTSLSTAYSVIREINRYRDPVII</sequence>
<comment type="similarity">
    <text evidence="1 6">Belongs to the L-aspartate dehydrogenase family.</text>
</comment>
<keyword evidence="3 6" id="KW-0521">NADP</keyword>
<comment type="caution">
    <text evidence="9">The sequence shown here is derived from an EMBL/GenBank/DDBJ whole genome shotgun (WGS) entry which is preliminary data.</text>
</comment>
<feature type="active site" evidence="6">
    <location>
        <position position="222"/>
    </location>
</feature>
<dbReference type="EC" id="1.4.1.21" evidence="6"/>
<dbReference type="Gene3D" id="3.30.360.10">
    <property type="entry name" value="Dihydrodipicolinate Reductase, domain 2"/>
    <property type="match status" value="1"/>
</dbReference>
<feature type="binding site" evidence="6">
    <location>
        <position position="192"/>
    </location>
    <ligand>
        <name>NAD(+)</name>
        <dbReference type="ChEBI" id="CHEBI:57540"/>
    </ligand>
</feature>
<dbReference type="InterPro" id="IPR011182">
    <property type="entry name" value="L-Asp_DH"/>
</dbReference>
<dbReference type="GO" id="GO:0033735">
    <property type="term" value="F:aspartate dehydrogenase [NAD(P)+] activity"/>
    <property type="evidence" value="ECO:0007669"/>
    <property type="project" value="UniProtKB-EC"/>
</dbReference>
<comment type="miscellaneous">
    <text evidence="6">The iminoaspartate product is unstable in aqueous solution and can decompose to oxaloacetate and ammonia.</text>
</comment>
<dbReference type="HAMAP" id="MF_01265">
    <property type="entry name" value="NadX"/>
    <property type="match status" value="1"/>
</dbReference>
<dbReference type="SUPFAM" id="SSF51735">
    <property type="entry name" value="NAD(P)-binding Rossmann-fold domains"/>
    <property type="match status" value="1"/>
</dbReference>
<dbReference type="Gene3D" id="3.40.50.720">
    <property type="entry name" value="NAD(P)-binding Rossmann-like Domain"/>
    <property type="match status" value="1"/>
</dbReference>
<feature type="domain" description="Aspartate dehydrogenase" evidence="7">
    <location>
        <begin position="170"/>
        <end position="257"/>
    </location>
</feature>